<accession>A0A317T6A6</accession>
<organism evidence="1 2">
    <name type="scientific">Prosthecochloris marina</name>
    <dbReference type="NCBI Taxonomy" id="2017681"/>
    <lineage>
        <taxon>Bacteria</taxon>
        <taxon>Pseudomonadati</taxon>
        <taxon>Chlorobiota</taxon>
        <taxon>Chlorobiia</taxon>
        <taxon>Chlorobiales</taxon>
        <taxon>Chlorobiaceae</taxon>
        <taxon>Prosthecochloris</taxon>
    </lineage>
</organism>
<evidence type="ECO:0000313" key="2">
    <source>
        <dbReference type="Proteomes" id="UP000246278"/>
    </source>
</evidence>
<reference evidence="2" key="1">
    <citation type="submission" date="2017-10" db="EMBL/GenBank/DDBJ databases">
        <authorList>
            <person name="Gaisin V.A."/>
            <person name="Rysina M.S."/>
            <person name="Grouzdev D.S."/>
        </authorList>
    </citation>
    <scope>NUCLEOTIDE SEQUENCE [LARGE SCALE GENOMIC DNA]</scope>
    <source>
        <strain evidence="2">V1</strain>
    </source>
</reference>
<dbReference type="Pfam" id="PF05991">
    <property type="entry name" value="NYN_YacP"/>
    <property type="match status" value="1"/>
</dbReference>
<dbReference type="EMBL" id="PDNZ01000008">
    <property type="protein sequence ID" value="PWW81267.1"/>
    <property type="molecule type" value="Genomic_DNA"/>
</dbReference>
<sequence>MATVFREYIVDGYNLLHKLFPEKEQRTLQEKRERAETMLLGFQRSTRAKVTVVYDGRHARGAFRDAGALNRVFTSSGCSADDWIVDYLKSLGSKAQMFTIVSSDRFICRHATANGASYMLSENFIDTYLCGTKRHERKDETVMNRKKYSNIRLTQKEVDHWLELFSKTKE</sequence>
<evidence type="ECO:0008006" key="3">
    <source>
        <dbReference type="Google" id="ProtNLM"/>
    </source>
</evidence>
<dbReference type="RefSeq" id="WP_110024055.1">
    <property type="nucleotide sequence ID" value="NZ_PDNZ01000008.1"/>
</dbReference>
<gene>
    <name evidence="1" type="ORF">CR164_11030</name>
</gene>
<dbReference type="InterPro" id="IPR010298">
    <property type="entry name" value="YacP-like"/>
</dbReference>
<dbReference type="Proteomes" id="UP000246278">
    <property type="component" value="Unassembled WGS sequence"/>
</dbReference>
<evidence type="ECO:0000313" key="1">
    <source>
        <dbReference type="EMBL" id="PWW81267.1"/>
    </source>
</evidence>
<dbReference type="OrthoDB" id="594800at2"/>
<comment type="caution">
    <text evidence="1">The sequence shown here is derived from an EMBL/GenBank/DDBJ whole genome shotgun (WGS) entry which is preliminary data.</text>
</comment>
<protein>
    <recommendedName>
        <fullName evidence="3">RNA-binding protein</fullName>
    </recommendedName>
</protein>
<dbReference type="AlphaFoldDB" id="A0A317T6A6"/>
<proteinExistence type="predicted"/>
<keyword evidence="2" id="KW-1185">Reference proteome</keyword>
<name>A0A317T6A6_9CHLB</name>